<dbReference type="Proteomes" id="UP000499080">
    <property type="component" value="Unassembled WGS sequence"/>
</dbReference>
<dbReference type="AlphaFoldDB" id="A0A4Y2E4K2"/>
<gene>
    <name evidence="2" type="ORF">AVEN_159903_1</name>
</gene>
<keyword evidence="3" id="KW-1185">Reference proteome</keyword>
<evidence type="ECO:0000256" key="1">
    <source>
        <dbReference type="SAM" id="MobiDB-lite"/>
    </source>
</evidence>
<comment type="caution">
    <text evidence="2">The sequence shown here is derived from an EMBL/GenBank/DDBJ whole genome shotgun (WGS) entry which is preliminary data.</text>
</comment>
<name>A0A4Y2E4K2_ARAVE</name>
<proteinExistence type="predicted"/>
<protein>
    <submittedName>
        <fullName evidence="2">Uncharacterized protein</fullName>
    </submittedName>
</protein>
<dbReference type="EMBL" id="BGPR01000494">
    <property type="protein sequence ID" value="GBM23229.1"/>
    <property type="molecule type" value="Genomic_DNA"/>
</dbReference>
<organism evidence="2 3">
    <name type="scientific">Araneus ventricosus</name>
    <name type="common">Orbweaver spider</name>
    <name type="synonym">Epeira ventricosa</name>
    <dbReference type="NCBI Taxonomy" id="182803"/>
    <lineage>
        <taxon>Eukaryota</taxon>
        <taxon>Metazoa</taxon>
        <taxon>Ecdysozoa</taxon>
        <taxon>Arthropoda</taxon>
        <taxon>Chelicerata</taxon>
        <taxon>Arachnida</taxon>
        <taxon>Araneae</taxon>
        <taxon>Araneomorphae</taxon>
        <taxon>Entelegynae</taxon>
        <taxon>Araneoidea</taxon>
        <taxon>Araneidae</taxon>
        <taxon>Araneus</taxon>
    </lineage>
</organism>
<sequence length="86" mass="10092">MYGPANTPYFSFALDKPGNWSQRYLKHSSSFGFEENRNEESSLNGRRERSHEVMGFAEPRRGPNECSDGEIDYPYFDRNNKRNVSY</sequence>
<feature type="compositionally biased region" description="Basic and acidic residues" evidence="1">
    <location>
        <begin position="34"/>
        <end position="63"/>
    </location>
</feature>
<reference evidence="2 3" key="1">
    <citation type="journal article" date="2019" name="Sci. Rep.">
        <title>Orb-weaving spider Araneus ventricosus genome elucidates the spidroin gene catalogue.</title>
        <authorList>
            <person name="Kono N."/>
            <person name="Nakamura H."/>
            <person name="Ohtoshi R."/>
            <person name="Moran D.A.P."/>
            <person name="Shinohara A."/>
            <person name="Yoshida Y."/>
            <person name="Fujiwara M."/>
            <person name="Mori M."/>
            <person name="Tomita M."/>
            <person name="Arakawa K."/>
        </authorList>
    </citation>
    <scope>NUCLEOTIDE SEQUENCE [LARGE SCALE GENOMIC DNA]</scope>
</reference>
<feature type="region of interest" description="Disordered" evidence="1">
    <location>
        <begin position="34"/>
        <end position="71"/>
    </location>
</feature>
<evidence type="ECO:0000313" key="2">
    <source>
        <dbReference type="EMBL" id="GBM23229.1"/>
    </source>
</evidence>
<evidence type="ECO:0000313" key="3">
    <source>
        <dbReference type="Proteomes" id="UP000499080"/>
    </source>
</evidence>
<accession>A0A4Y2E4K2</accession>